<dbReference type="EMBL" id="CP078145">
    <property type="protein sequence ID" value="QXN92817.1"/>
    <property type="molecule type" value="Genomic_DNA"/>
</dbReference>
<feature type="compositionally biased region" description="Low complexity" evidence="1">
    <location>
        <begin position="1"/>
        <end position="19"/>
    </location>
</feature>
<dbReference type="RefSeq" id="WP_218474372.1">
    <property type="nucleotide sequence ID" value="NZ_BAABJN010000005.1"/>
</dbReference>
<dbReference type="InterPro" id="IPR021454">
    <property type="entry name" value="DUF3105"/>
</dbReference>
<organism evidence="3 4">
    <name type="scientific">Nocardia iowensis</name>
    <dbReference type="NCBI Taxonomy" id="204891"/>
    <lineage>
        <taxon>Bacteria</taxon>
        <taxon>Bacillati</taxon>
        <taxon>Actinomycetota</taxon>
        <taxon>Actinomycetes</taxon>
        <taxon>Mycobacteriales</taxon>
        <taxon>Nocardiaceae</taxon>
        <taxon>Nocardia</taxon>
    </lineage>
</organism>
<feature type="compositionally biased region" description="Pro residues" evidence="1">
    <location>
        <begin position="233"/>
        <end position="245"/>
    </location>
</feature>
<feature type="region of interest" description="Disordered" evidence="1">
    <location>
        <begin position="1"/>
        <end position="30"/>
    </location>
</feature>
<reference evidence="3 4" key="1">
    <citation type="submission" date="2021-07" db="EMBL/GenBank/DDBJ databases">
        <title>Whole Genome Sequence of Nocardia Iowensis.</title>
        <authorList>
            <person name="Lamm A."/>
            <person name="Collins-Fairclough A.M."/>
            <person name="Bunk B."/>
            <person name="Sproer C."/>
        </authorList>
    </citation>
    <scope>NUCLEOTIDE SEQUENCE [LARGE SCALE GENOMIC DNA]</scope>
    <source>
        <strain evidence="3 4">NRRL 5646</strain>
    </source>
</reference>
<keyword evidence="4" id="KW-1185">Reference proteome</keyword>
<proteinExistence type="predicted"/>
<keyword evidence="2" id="KW-0472">Membrane</keyword>
<feature type="transmembrane region" description="Helical" evidence="2">
    <location>
        <begin position="35"/>
        <end position="58"/>
    </location>
</feature>
<sequence>MPSSPSAKSAKAAAKLSGSRKGGGRGQLPKKNRQIPWLAIGAAVVIIALIGALAYSLVPKYQEKAELEKFTPSAERKDPSDSIEGVVKKEYPAGLHIGPTQRVAYDQSPAFGGPHDSSWATCTGVVYDKPIRMENAVHSLEHGAVWITYNPDKVDASGLDSLKSKVQGKPYSMMSPYPGLDTPVSLQSWGHQLKLDRADDKRVGQFITALRLNNYTYPEVGADCSTIAFDTDNPPPFDPTPPGPDAVPMDGKGLQPDPSEVPGGLPGVPGVPGLPGLPLPNQPRPAPGQSAPGQPAPGQPAPGQPAPGQPAPGTDR</sequence>
<evidence type="ECO:0000256" key="2">
    <source>
        <dbReference type="SAM" id="Phobius"/>
    </source>
</evidence>
<accession>A0ABX8RUZ9</accession>
<dbReference type="Pfam" id="PF11303">
    <property type="entry name" value="DUF3105"/>
    <property type="match status" value="1"/>
</dbReference>
<keyword evidence="2" id="KW-1133">Transmembrane helix</keyword>
<protein>
    <submittedName>
        <fullName evidence="3">DUF3105 domain-containing protein</fullName>
    </submittedName>
</protein>
<name>A0ABX8RUZ9_NOCIO</name>
<keyword evidence="2" id="KW-0812">Transmembrane</keyword>
<evidence type="ECO:0000313" key="3">
    <source>
        <dbReference type="EMBL" id="QXN92817.1"/>
    </source>
</evidence>
<feature type="region of interest" description="Disordered" evidence="1">
    <location>
        <begin position="226"/>
        <end position="316"/>
    </location>
</feature>
<feature type="compositionally biased region" description="Pro residues" evidence="1">
    <location>
        <begin position="275"/>
        <end position="286"/>
    </location>
</feature>
<evidence type="ECO:0000313" key="4">
    <source>
        <dbReference type="Proteomes" id="UP000694257"/>
    </source>
</evidence>
<dbReference type="Proteomes" id="UP000694257">
    <property type="component" value="Chromosome"/>
</dbReference>
<evidence type="ECO:0000256" key="1">
    <source>
        <dbReference type="SAM" id="MobiDB-lite"/>
    </source>
</evidence>
<gene>
    <name evidence="3" type="ORF">KV110_06745</name>
</gene>
<feature type="compositionally biased region" description="Pro residues" evidence="1">
    <location>
        <begin position="294"/>
        <end position="310"/>
    </location>
</feature>